<name>F6LWN3_THEPA</name>
<keyword evidence="1" id="KW-0732">Signal</keyword>
<accession>F6LWN3</accession>
<proteinExistence type="predicted"/>
<sequence length="174" mass="19053">MKLAARLISLYFVIFILPSSVLGGNCTNEELKKLGMVVGEGLDMEALFKTSKGMTKVGRKYGIRPGTTKDKLTRELTRLLEKIGIIGVSESCLSCFGQSIKCVAQHCKGACLRGPCTEDCQKCIEKNCKQALLECIGKGDVPNPCDWEKEYLSYKLPETDEDESEKKGEASGTS</sequence>
<evidence type="ECO:0000256" key="1">
    <source>
        <dbReference type="SAM" id="SignalP"/>
    </source>
</evidence>
<organism evidence="2">
    <name type="scientific">Theileria parva</name>
    <name type="common">East coast fever infection agent</name>
    <dbReference type="NCBI Taxonomy" id="5875"/>
    <lineage>
        <taxon>Eukaryota</taxon>
        <taxon>Sar</taxon>
        <taxon>Alveolata</taxon>
        <taxon>Apicomplexa</taxon>
        <taxon>Aconoidasida</taxon>
        <taxon>Piroplasmida</taxon>
        <taxon>Theileriidae</taxon>
        <taxon>Theileria</taxon>
    </lineage>
</organism>
<protein>
    <submittedName>
        <fullName evidence="2">CD8+ T cell target antigen Tp2</fullName>
    </submittedName>
</protein>
<gene>
    <name evidence="2" type="ORF">TP01_0056</name>
</gene>
<feature type="signal peptide" evidence="1">
    <location>
        <begin position="1"/>
        <end position="23"/>
    </location>
</feature>
<evidence type="ECO:0000313" key="2">
    <source>
        <dbReference type="EMBL" id="AEG42599.1"/>
    </source>
</evidence>
<dbReference type="AlphaFoldDB" id="F6LWN3"/>
<reference evidence="2" key="1">
    <citation type="journal article" date="2011" name="PLoS ONE">
        <title>Two Theileria parva CD8 T Cell Antigen Genes Are More Variable in Buffalo than Cattle Parasites, but Differ in Pattern of Sequence Diversity.</title>
        <authorList>
            <person name="Pelle R."/>
            <person name="Graham S.P."/>
            <person name="Njahira M.N."/>
            <person name="Osaso J."/>
            <person name="Saya R.M."/>
            <person name="Odongo D.O."/>
            <person name="Toye P.G."/>
            <person name="Spooner P.R."/>
            <person name="Musoke A.J."/>
            <person name="Mwangi D.M."/>
            <person name="Taracha E.L."/>
            <person name="Morrison W.I."/>
            <person name="Weir W."/>
            <person name="Silva J.C."/>
            <person name="Bishop R.P."/>
        </authorList>
    </citation>
    <scope>NUCLEOTIDE SEQUENCE</scope>
    <source>
        <strain evidence="2">Marula N33</strain>
    </source>
</reference>
<feature type="chain" id="PRO_5003339596" evidence="1">
    <location>
        <begin position="24"/>
        <end position="174"/>
    </location>
</feature>
<dbReference type="EMBL" id="JF451918">
    <property type="protein sequence ID" value="AEG42599.1"/>
    <property type="molecule type" value="Genomic_DNA"/>
</dbReference>